<evidence type="ECO:0000256" key="2">
    <source>
        <dbReference type="SAM" id="SignalP"/>
    </source>
</evidence>
<evidence type="ECO:0000313" key="4">
    <source>
        <dbReference type="Proteomes" id="UP000696280"/>
    </source>
</evidence>
<dbReference type="EMBL" id="CAJVRL010000103">
    <property type="protein sequence ID" value="CAG8961150.1"/>
    <property type="molecule type" value="Genomic_DNA"/>
</dbReference>
<name>A0A9N9L698_9HELO</name>
<keyword evidence="4" id="KW-1185">Reference proteome</keyword>
<feature type="region of interest" description="Disordered" evidence="1">
    <location>
        <begin position="66"/>
        <end position="120"/>
    </location>
</feature>
<gene>
    <name evidence="3" type="ORF">HYFRA_00002693</name>
</gene>
<reference evidence="3" key="1">
    <citation type="submission" date="2021-07" db="EMBL/GenBank/DDBJ databases">
        <authorList>
            <person name="Durling M."/>
        </authorList>
    </citation>
    <scope>NUCLEOTIDE SEQUENCE</scope>
</reference>
<dbReference type="OrthoDB" id="10350729at2759"/>
<evidence type="ECO:0000256" key="1">
    <source>
        <dbReference type="SAM" id="MobiDB-lite"/>
    </source>
</evidence>
<feature type="signal peptide" evidence="2">
    <location>
        <begin position="1"/>
        <end position="20"/>
    </location>
</feature>
<accession>A0A9N9L698</accession>
<evidence type="ECO:0000313" key="3">
    <source>
        <dbReference type="EMBL" id="CAG8961150.1"/>
    </source>
</evidence>
<protein>
    <submittedName>
        <fullName evidence="3">Uncharacterized protein</fullName>
    </submittedName>
</protein>
<sequence>MQFVKSVIALAVLFLALINGFPLTTSDVSKEETPNGTATVPTQKLPAMFTHTSDWYWTYHQRPKSPREVAKPTHTPVFAKEGDGYWSYHQREKHGRRATTGEDENQNNNQSSAEPTPTPE</sequence>
<dbReference type="AlphaFoldDB" id="A0A9N9L698"/>
<organism evidence="3 4">
    <name type="scientific">Hymenoscyphus fraxineus</name>
    <dbReference type="NCBI Taxonomy" id="746836"/>
    <lineage>
        <taxon>Eukaryota</taxon>
        <taxon>Fungi</taxon>
        <taxon>Dikarya</taxon>
        <taxon>Ascomycota</taxon>
        <taxon>Pezizomycotina</taxon>
        <taxon>Leotiomycetes</taxon>
        <taxon>Helotiales</taxon>
        <taxon>Helotiaceae</taxon>
        <taxon>Hymenoscyphus</taxon>
    </lineage>
</organism>
<comment type="caution">
    <text evidence="3">The sequence shown here is derived from an EMBL/GenBank/DDBJ whole genome shotgun (WGS) entry which is preliminary data.</text>
</comment>
<feature type="compositionally biased region" description="Polar residues" evidence="1">
    <location>
        <begin position="106"/>
        <end position="120"/>
    </location>
</feature>
<keyword evidence="2" id="KW-0732">Signal</keyword>
<proteinExistence type="predicted"/>
<feature type="chain" id="PRO_5040322517" evidence="2">
    <location>
        <begin position="21"/>
        <end position="120"/>
    </location>
</feature>
<dbReference type="Proteomes" id="UP000696280">
    <property type="component" value="Unassembled WGS sequence"/>
</dbReference>